<dbReference type="Proteomes" id="UP000275676">
    <property type="component" value="Chromosome"/>
</dbReference>
<gene>
    <name evidence="1" type="ORF">NCTC10047_02877</name>
</gene>
<dbReference type="EMBL" id="LR134156">
    <property type="protein sequence ID" value="VEA76971.1"/>
    <property type="molecule type" value="Genomic_DNA"/>
</dbReference>
<evidence type="ECO:0000313" key="1">
    <source>
        <dbReference type="EMBL" id="VEA76971.1"/>
    </source>
</evidence>
<dbReference type="AlphaFoldDB" id="A0A3S4HFE3"/>
<accession>A0A3S4HFE3</accession>
<evidence type="ECO:0000313" key="2">
    <source>
        <dbReference type="Proteomes" id="UP000275676"/>
    </source>
</evidence>
<proteinExistence type="predicted"/>
<sequence>MRDIDESYYYKPMINNHYHSHINPCDSDNPIKYRRKVFIRTYKTIIAHVLIF</sequence>
<organism evidence="1 2">
    <name type="scientific">Salmonella enterica subsp. arizonae</name>
    <dbReference type="NCBI Taxonomy" id="59203"/>
    <lineage>
        <taxon>Bacteria</taxon>
        <taxon>Pseudomonadati</taxon>
        <taxon>Pseudomonadota</taxon>
        <taxon>Gammaproteobacteria</taxon>
        <taxon>Enterobacterales</taxon>
        <taxon>Enterobacteriaceae</taxon>
        <taxon>Salmonella</taxon>
    </lineage>
</organism>
<protein>
    <submittedName>
        <fullName evidence="1">Uncharacterized protein</fullName>
    </submittedName>
</protein>
<name>A0A3S4HFE3_SALER</name>
<reference evidence="1 2" key="1">
    <citation type="submission" date="2018-12" db="EMBL/GenBank/DDBJ databases">
        <authorList>
            <consortium name="Pathogen Informatics"/>
        </authorList>
    </citation>
    <scope>NUCLEOTIDE SEQUENCE [LARGE SCALE GENOMIC DNA]</scope>
    <source>
        <strain evidence="1 2">NCTC10047</strain>
    </source>
</reference>